<dbReference type="AlphaFoldDB" id="A0A6F8XIJ7"/>
<gene>
    <name evidence="1" type="ORF">Pflav_000370</name>
</gene>
<evidence type="ECO:0000313" key="2">
    <source>
        <dbReference type="Proteomes" id="UP000502508"/>
    </source>
</evidence>
<organism evidence="1 2">
    <name type="scientific">Phytohabitans flavus</name>
    <dbReference type="NCBI Taxonomy" id="1076124"/>
    <lineage>
        <taxon>Bacteria</taxon>
        <taxon>Bacillati</taxon>
        <taxon>Actinomycetota</taxon>
        <taxon>Actinomycetes</taxon>
        <taxon>Micromonosporales</taxon>
        <taxon>Micromonosporaceae</taxon>
    </lineage>
</organism>
<reference evidence="1 2" key="1">
    <citation type="submission" date="2020-03" db="EMBL/GenBank/DDBJ databases">
        <title>Whole genome shotgun sequence of Phytohabitans flavus NBRC 107702.</title>
        <authorList>
            <person name="Komaki H."/>
            <person name="Tamura T."/>
        </authorList>
    </citation>
    <scope>NUCLEOTIDE SEQUENCE [LARGE SCALE GENOMIC DNA]</scope>
    <source>
        <strain evidence="1 2">NBRC 107702</strain>
    </source>
</reference>
<name>A0A6F8XIJ7_9ACTN</name>
<proteinExistence type="predicted"/>
<protein>
    <submittedName>
        <fullName evidence="1">Uncharacterized protein</fullName>
    </submittedName>
</protein>
<reference evidence="1 2" key="2">
    <citation type="submission" date="2020-03" db="EMBL/GenBank/DDBJ databases">
        <authorList>
            <person name="Ichikawa N."/>
            <person name="Kimura A."/>
            <person name="Kitahashi Y."/>
            <person name="Uohara A."/>
        </authorList>
    </citation>
    <scope>NUCLEOTIDE SEQUENCE [LARGE SCALE GENOMIC DNA]</scope>
    <source>
        <strain evidence="1 2">NBRC 107702</strain>
    </source>
</reference>
<accession>A0A6F8XIJ7</accession>
<evidence type="ECO:0000313" key="1">
    <source>
        <dbReference type="EMBL" id="BCB73627.1"/>
    </source>
</evidence>
<keyword evidence="2" id="KW-1185">Reference proteome</keyword>
<dbReference type="EMBL" id="AP022870">
    <property type="protein sequence ID" value="BCB73627.1"/>
    <property type="molecule type" value="Genomic_DNA"/>
</dbReference>
<sequence>MSSNQHGPNVIEINGMAMLLTTTSGGVAIHLTAPAPEPSSGREAVLDFYFASDRYDRADALAGYDRAALTEPRWSPTTLCGRVWAIMVGGDGGAIGRSGEVAFAPTCRRCLTLIDRHFPKPTPDSRLALVAQIAADTVVEQRGFAEIHHVPGDQQDELRRTIRALIRQRTSHPVRTHLIKEVIYVECPAIHDQHAEQGMREAAEVMGAILSGEPPPRLKRDWVISWATWDIA</sequence>
<dbReference type="Proteomes" id="UP000502508">
    <property type="component" value="Chromosome"/>
</dbReference>
<dbReference type="KEGG" id="pfla:Pflav_000370"/>